<dbReference type="InterPro" id="IPR002878">
    <property type="entry name" value="ChsH2_C"/>
</dbReference>
<dbReference type="Pfam" id="PF01796">
    <property type="entry name" value="OB_ChsH2_C"/>
    <property type="match status" value="1"/>
</dbReference>
<keyword evidence="4" id="KW-1185">Reference proteome</keyword>
<evidence type="ECO:0000313" key="4">
    <source>
        <dbReference type="Proteomes" id="UP000198531"/>
    </source>
</evidence>
<organism evidence="3 4">
    <name type="scientific">Halogeometricum rufum</name>
    <dbReference type="NCBI Taxonomy" id="553469"/>
    <lineage>
        <taxon>Archaea</taxon>
        <taxon>Methanobacteriati</taxon>
        <taxon>Methanobacteriota</taxon>
        <taxon>Stenosarchaea group</taxon>
        <taxon>Halobacteria</taxon>
        <taxon>Halobacteriales</taxon>
        <taxon>Haloferacaceae</taxon>
        <taxon>Halogeometricum</taxon>
    </lineage>
</organism>
<dbReference type="InterPro" id="IPR052513">
    <property type="entry name" value="Thioester_dehydratase-like"/>
</dbReference>
<dbReference type="SUPFAM" id="SSF50249">
    <property type="entry name" value="Nucleic acid-binding proteins"/>
    <property type="match status" value="1"/>
</dbReference>
<evidence type="ECO:0000259" key="2">
    <source>
        <dbReference type="Pfam" id="PF01796"/>
    </source>
</evidence>
<gene>
    <name evidence="3" type="ORF">SAMN04487947_1089</name>
</gene>
<accession>A0A1I6GFT1</accession>
<dbReference type="Proteomes" id="UP000198531">
    <property type="component" value="Unassembled WGS sequence"/>
</dbReference>
<evidence type="ECO:0000313" key="3">
    <source>
        <dbReference type="EMBL" id="SFR41063.1"/>
    </source>
</evidence>
<reference evidence="4" key="1">
    <citation type="submission" date="2016-10" db="EMBL/GenBank/DDBJ databases">
        <authorList>
            <person name="Varghese N."/>
            <person name="Submissions S."/>
        </authorList>
    </citation>
    <scope>NUCLEOTIDE SEQUENCE [LARGE SCALE GENOMIC DNA]</scope>
    <source>
        <strain evidence="4">CGMCC 1.7736</strain>
    </source>
</reference>
<dbReference type="STRING" id="553469.SAMN04487947_1089"/>
<dbReference type="RefSeq" id="WP_089805296.1">
    <property type="nucleotide sequence ID" value="NZ_FOYT01000001.1"/>
</dbReference>
<evidence type="ECO:0000256" key="1">
    <source>
        <dbReference type="SAM" id="MobiDB-lite"/>
    </source>
</evidence>
<proteinExistence type="predicted"/>
<feature type="region of interest" description="Disordered" evidence="1">
    <location>
        <begin position="95"/>
        <end position="127"/>
    </location>
</feature>
<dbReference type="PANTHER" id="PTHR34075:SF5">
    <property type="entry name" value="BLR3430 PROTEIN"/>
    <property type="match status" value="1"/>
</dbReference>
<dbReference type="InterPro" id="IPR012340">
    <property type="entry name" value="NA-bd_OB-fold"/>
</dbReference>
<dbReference type="OrthoDB" id="9573at2157"/>
<name>A0A1I6GFT1_9EURY</name>
<dbReference type="PANTHER" id="PTHR34075">
    <property type="entry name" value="BLR3430 PROTEIN"/>
    <property type="match status" value="1"/>
</dbReference>
<dbReference type="EMBL" id="FOYT01000001">
    <property type="protein sequence ID" value="SFR41063.1"/>
    <property type="molecule type" value="Genomic_DNA"/>
</dbReference>
<protein>
    <recommendedName>
        <fullName evidence="2">ChsH2 C-terminal OB-fold domain-containing protein</fullName>
    </recommendedName>
</protein>
<dbReference type="AlphaFoldDB" id="A0A1I6GFT1"/>
<feature type="domain" description="ChsH2 C-terminal OB-fold" evidence="2">
    <location>
        <begin position="47"/>
        <end position="108"/>
    </location>
</feature>
<sequence>MTDSGYDEWLAAVGAGEGYYLACPEGHGSLPPRRTCPQCGATELTETPLPESGTVETFSEIHVAGPDFESQTPYVTAVASFDAVRLTGVLRGVLDDDEPDPSVGTSVGVDTAENPDTGDTMLVFRPR</sequence>